<dbReference type="InterPro" id="IPR029044">
    <property type="entry name" value="Nucleotide-diphossugar_trans"/>
</dbReference>
<dbReference type="Proteomes" id="UP001431192">
    <property type="component" value="Unassembled WGS sequence"/>
</dbReference>
<organism evidence="1 2">
    <name type="scientific">Shewanella phaeophyticola</name>
    <dbReference type="NCBI Taxonomy" id="2978345"/>
    <lineage>
        <taxon>Bacteria</taxon>
        <taxon>Pseudomonadati</taxon>
        <taxon>Pseudomonadota</taxon>
        <taxon>Gammaproteobacteria</taxon>
        <taxon>Alteromonadales</taxon>
        <taxon>Shewanellaceae</taxon>
        <taxon>Shewanella</taxon>
    </lineage>
</organism>
<dbReference type="EMBL" id="JAODOQ010000001">
    <property type="protein sequence ID" value="MCT8985738.1"/>
    <property type="molecule type" value="Genomic_DNA"/>
</dbReference>
<comment type="caution">
    <text evidence="1">The sequence shown here is derived from an EMBL/GenBank/DDBJ whole genome shotgun (WGS) entry which is preliminary data.</text>
</comment>
<dbReference type="RefSeq" id="WP_261732225.1">
    <property type="nucleotide sequence ID" value="NZ_JAODOQ010000001.1"/>
</dbReference>
<sequence length="430" mass="50096">MNFAHCMPVWRKELHERFGYFDEESFGTYADFAMWLNLLASGEKYVHVNKNLGLYLIDPNSHNRRNNNATQWLNMVKPYLPEGVHHGVPEHVDSKDDFESNKQVNDKLNFGTQFDKNYGNHRSGWSFAIAGLVEHHDPEASIYVDTFIERKFVWGGDHGEASSSQPMPYDKPWIGFIHVPPFVPSWFQYEQSNQQIFATELWQKSIKYCKGLICLTEYHKRALEEYLNPDFPISVLKHPTEFPEKSFSMEKYRSNPNKRVVQIGWWLRKLNAIGYIQVDNHTPTLLGSSDWSKNIIQYAERRYFGLVEPITSKNADIIDFLDNDKYDELLTENIVFIDFYDTSANNAVIECIARATPIVVCRHPAVEEYLGSDYPLFYDTPEEVPRLITDDNILAAHEHMSNNSIRNELTLEAFVKSFRECEVVKNVTRQ</sequence>
<dbReference type="SUPFAM" id="SSF53448">
    <property type="entry name" value="Nucleotide-diphospho-sugar transferases"/>
    <property type="match status" value="1"/>
</dbReference>
<protein>
    <submittedName>
        <fullName evidence="1">Uncharacterized protein</fullName>
    </submittedName>
</protein>
<name>A0ABT2NZB4_9GAMM</name>
<gene>
    <name evidence="1" type="ORF">N4T56_03445</name>
</gene>
<dbReference type="SUPFAM" id="SSF53756">
    <property type="entry name" value="UDP-Glycosyltransferase/glycogen phosphorylase"/>
    <property type="match status" value="1"/>
</dbReference>
<keyword evidence="2" id="KW-1185">Reference proteome</keyword>
<reference evidence="1" key="1">
    <citation type="submission" date="2022-09" db="EMBL/GenBank/DDBJ databases">
        <title>Shewanella sp. KJ10-1 sp.nov, isolated from marine algae.</title>
        <authorList>
            <person name="Butt M."/>
            <person name="Lee J.K."/>
            <person name="Kim J.M."/>
            <person name="Choi D.G."/>
        </authorList>
    </citation>
    <scope>NUCLEOTIDE SEQUENCE</scope>
    <source>
        <strain evidence="1">KJ10-1</strain>
    </source>
</reference>
<dbReference type="Gene3D" id="3.90.550.10">
    <property type="entry name" value="Spore Coat Polysaccharide Biosynthesis Protein SpsA, Chain A"/>
    <property type="match status" value="1"/>
</dbReference>
<proteinExistence type="predicted"/>
<evidence type="ECO:0000313" key="2">
    <source>
        <dbReference type="Proteomes" id="UP001431192"/>
    </source>
</evidence>
<evidence type="ECO:0000313" key="1">
    <source>
        <dbReference type="EMBL" id="MCT8985738.1"/>
    </source>
</evidence>
<accession>A0ABT2NZB4</accession>